<dbReference type="SUPFAM" id="SSF53633">
    <property type="entry name" value="Carbamate kinase-like"/>
    <property type="match status" value="1"/>
</dbReference>
<evidence type="ECO:0000256" key="9">
    <source>
        <dbReference type="HAMAP-Rule" id="MF_00082"/>
    </source>
</evidence>
<evidence type="ECO:0000256" key="1">
    <source>
        <dbReference type="ARBA" id="ARBA00004828"/>
    </source>
</evidence>
<comment type="subcellular location">
    <subcellularLocation>
        <location evidence="9">Cytoplasm</location>
    </subcellularLocation>
</comment>
<reference evidence="12" key="1">
    <citation type="journal article" date="2024" name="Int. J. Syst. Evol. Microbiol.">
        <title>Methylomarinovum tepidoasis sp. nov., a moderately thermophilic methanotroph of the family Methylothermaceae isolated from a deep-sea hydrothermal field.</title>
        <authorList>
            <person name="Hirayama H."/>
            <person name="Takaki Y."/>
            <person name="Abe M."/>
            <person name="Miyazaki M."/>
            <person name="Uematsu K."/>
            <person name="Matsui Y."/>
            <person name="Takai K."/>
        </authorList>
    </citation>
    <scope>NUCLEOTIDE SEQUENCE [LARGE SCALE GENOMIC DNA]</scope>
    <source>
        <strain evidence="12">IT-9</strain>
    </source>
</reference>
<dbReference type="GO" id="GO:0003991">
    <property type="term" value="F:acetylglutamate kinase activity"/>
    <property type="evidence" value="ECO:0007669"/>
    <property type="project" value="UniProtKB-UniRule"/>
</dbReference>
<dbReference type="EMBL" id="AP024714">
    <property type="protein sequence ID" value="BCX82671.1"/>
    <property type="molecule type" value="Genomic_DNA"/>
</dbReference>
<dbReference type="GO" id="GO:0005737">
    <property type="term" value="C:cytoplasm"/>
    <property type="evidence" value="ECO:0007669"/>
    <property type="project" value="UniProtKB-SubCell"/>
</dbReference>
<dbReference type="EC" id="2.7.2.8" evidence="9"/>
<evidence type="ECO:0000256" key="6">
    <source>
        <dbReference type="ARBA" id="ARBA00022777"/>
    </source>
</evidence>
<keyword evidence="4 9" id="KW-0808">Transferase</keyword>
<accession>A0AAU9CAM3</accession>
<dbReference type="PANTHER" id="PTHR23342:SF0">
    <property type="entry name" value="N-ACETYLGLUTAMATE SYNTHASE, MITOCHONDRIAL"/>
    <property type="match status" value="1"/>
</dbReference>
<dbReference type="GO" id="GO:0042450">
    <property type="term" value="P:L-arginine biosynthetic process via ornithine"/>
    <property type="evidence" value="ECO:0007669"/>
    <property type="project" value="UniProtKB-UniRule"/>
</dbReference>
<evidence type="ECO:0000256" key="5">
    <source>
        <dbReference type="ARBA" id="ARBA00022741"/>
    </source>
</evidence>
<dbReference type="GO" id="GO:0005524">
    <property type="term" value="F:ATP binding"/>
    <property type="evidence" value="ECO:0007669"/>
    <property type="project" value="UniProtKB-UniRule"/>
</dbReference>
<proteinExistence type="inferred from homology"/>
<dbReference type="HAMAP" id="MF_00082">
    <property type="entry name" value="ArgB"/>
    <property type="match status" value="1"/>
</dbReference>
<evidence type="ECO:0000313" key="12">
    <source>
        <dbReference type="Proteomes" id="UP001321825"/>
    </source>
</evidence>
<dbReference type="InterPro" id="IPR001048">
    <property type="entry name" value="Asp/Glu/Uridylate_kinase"/>
</dbReference>
<feature type="site" description="Transition state stabilizer" evidence="9">
    <location>
        <position position="259"/>
    </location>
</feature>
<dbReference type="InterPro" id="IPR001057">
    <property type="entry name" value="Glu/AcGlu_kinase"/>
</dbReference>
<evidence type="ECO:0000256" key="7">
    <source>
        <dbReference type="ARBA" id="ARBA00022840"/>
    </source>
</evidence>
<dbReference type="CDD" id="cd04250">
    <property type="entry name" value="AAK_NAGK-C"/>
    <property type="match status" value="1"/>
</dbReference>
<evidence type="ECO:0000259" key="10">
    <source>
        <dbReference type="Pfam" id="PF00696"/>
    </source>
</evidence>
<evidence type="ECO:0000256" key="2">
    <source>
        <dbReference type="ARBA" id="ARBA00022571"/>
    </source>
</evidence>
<dbReference type="InterPro" id="IPR036393">
    <property type="entry name" value="AceGlu_kinase-like_sf"/>
</dbReference>
<evidence type="ECO:0000256" key="8">
    <source>
        <dbReference type="ARBA" id="ARBA00048141"/>
    </source>
</evidence>
<sequence length="303" mass="32154">MESQKPLSERYADQIAHVLIEALPYIRRFRGKTLVIKYGGNAMVDDALKHSFARDVVLLKLVGINPVVVHGGGPQIGHLLERLGKTSRFVAGMRVTDRETMDVVEMVLGGLVNKEIVNLLNQHGGHAVGLTGKDGGLIRARKIVLKPRDPAVDASEIIDLGHVGEVESIDPAVVDMLVHGDFIPVIAPIGVGEDGVSYNINADLVAGKLAQVLQAEKLILLTNTRGVLGKDGELLTGLTAAEVEKLIADGTISGGMIPKIRCALDAIAGGVRSVHIIDGRIEHAVLLELFTDRGIGTLLGGKA</sequence>
<protein>
    <recommendedName>
        <fullName evidence="9">Acetylglutamate kinase</fullName>
        <ecNumber evidence="9">2.7.2.8</ecNumber>
    </recommendedName>
    <alternativeName>
        <fullName evidence="9">N-acetyl-L-glutamate 5-phosphotransferase</fullName>
    </alternativeName>
    <alternativeName>
        <fullName evidence="9">NAG kinase</fullName>
        <shortName evidence="9">NAGK</shortName>
    </alternativeName>
</protein>
<dbReference type="InterPro" id="IPR004662">
    <property type="entry name" value="AcgluKinase_fam"/>
</dbReference>
<dbReference type="PRINTS" id="PR00474">
    <property type="entry name" value="GLU5KINASE"/>
</dbReference>
<feature type="binding site" evidence="9">
    <location>
        <position position="199"/>
    </location>
    <ligand>
        <name>substrate</name>
    </ligand>
</feature>
<evidence type="ECO:0000256" key="3">
    <source>
        <dbReference type="ARBA" id="ARBA00022605"/>
    </source>
</evidence>
<dbReference type="AlphaFoldDB" id="A0AAU9CAM3"/>
<comment type="catalytic activity">
    <reaction evidence="8 9">
        <text>N-acetyl-L-glutamate + ATP = N-acetyl-L-glutamyl 5-phosphate + ADP</text>
        <dbReference type="Rhea" id="RHEA:14629"/>
        <dbReference type="ChEBI" id="CHEBI:30616"/>
        <dbReference type="ChEBI" id="CHEBI:44337"/>
        <dbReference type="ChEBI" id="CHEBI:57936"/>
        <dbReference type="ChEBI" id="CHEBI:456216"/>
        <dbReference type="EC" id="2.7.2.8"/>
    </reaction>
</comment>
<keyword evidence="6 9" id="KW-0418">Kinase</keyword>
<feature type="site" description="Transition state stabilizer" evidence="9">
    <location>
        <position position="37"/>
    </location>
</feature>
<feature type="domain" description="Aspartate/glutamate/uridylate kinase" evidence="10">
    <location>
        <begin position="32"/>
        <end position="278"/>
    </location>
</feature>
<keyword evidence="9" id="KW-0963">Cytoplasm</keyword>
<keyword evidence="12" id="KW-1185">Reference proteome</keyword>
<dbReference type="Gene3D" id="3.40.1160.10">
    <property type="entry name" value="Acetylglutamate kinase-like"/>
    <property type="match status" value="1"/>
</dbReference>
<dbReference type="Pfam" id="PF00696">
    <property type="entry name" value="AA_kinase"/>
    <property type="match status" value="1"/>
</dbReference>
<dbReference type="PIRSF" id="PIRSF000728">
    <property type="entry name" value="NAGK"/>
    <property type="match status" value="1"/>
</dbReference>
<keyword evidence="5 9" id="KW-0547">Nucleotide-binding</keyword>
<dbReference type="NCBIfam" id="TIGR00761">
    <property type="entry name" value="argB"/>
    <property type="match status" value="1"/>
</dbReference>
<evidence type="ECO:0000313" key="11">
    <source>
        <dbReference type="EMBL" id="BCX82671.1"/>
    </source>
</evidence>
<evidence type="ECO:0000256" key="4">
    <source>
        <dbReference type="ARBA" id="ARBA00022679"/>
    </source>
</evidence>
<keyword evidence="7 9" id="KW-0067">ATP-binding</keyword>
<dbReference type="InterPro" id="IPR037528">
    <property type="entry name" value="ArgB"/>
</dbReference>
<dbReference type="PANTHER" id="PTHR23342">
    <property type="entry name" value="N-ACETYLGLUTAMATE SYNTHASE"/>
    <property type="match status" value="1"/>
</dbReference>
<comment type="similarity">
    <text evidence="9">Belongs to the acetylglutamate kinase family. ArgB subfamily.</text>
</comment>
<dbReference type="Proteomes" id="UP001321825">
    <property type="component" value="Chromosome"/>
</dbReference>
<keyword evidence="3 9" id="KW-0028">Amino-acid biosynthesis</keyword>
<dbReference type="FunFam" id="3.40.1160.10:FF:000004">
    <property type="entry name" value="Acetylglutamate kinase"/>
    <property type="match status" value="1"/>
</dbReference>
<dbReference type="InterPro" id="IPR041727">
    <property type="entry name" value="NAGK-C"/>
</dbReference>
<organism evidence="11 12">
    <name type="scientific">Methylomarinovum caldicuralii</name>
    <dbReference type="NCBI Taxonomy" id="438856"/>
    <lineage>
        <taxon>Bacteria</taxon>
        <taxon>Pseudomonadati</taxon>
        <taxon>Pseudomonadota</taxon>
        <taxon>Gammaproteobacteria</taxon>
        <taxon>Methylococcales</taxon>
        <taxon>Methylothermaceae</taxon>
        <taxon>Methylomarinovum</taxon>
    </lineage>
</organism>
<keyword evidence="2 9" id="KW-0055">Arginine biosynthesis</keyword>
<comment type="pathway">
    <text evidence="1 9">Amino-acid biosynthesis; L-arginine biosynthesis; N(2)-acetyl-L-ornithine from L-glutamate: step 2/4.</text>
</comment>
<comment type="function">
    <text evidence="9">Catalyzes the ATP-dependent phosphorylation of N-acetyl-L-glutamate.</text>
</comment>
<dbReference type="KEGG" id="mcau:MIT9_P2257"/>
<feature type="binding site" evidence="9">
    <location>
        <position position="94"/>
    </location>
    <ligand>
        <name>substrate</name>
    </ligand>
</feature>
<dbReference type="RefSeq" id="WP_317705061.1">
    <property type="nucleotide sequence ID" value="NZ_AP024714.1"/>
</dbReference>
<gene>
    <name evidence="9" type="primary">argB</name>
    <name evidence="11" type="ORF">MIT9_P2257</name>
</gene>
<name>A0AAU9CAM3_9GAMM</name>
<feature type="binding site" evidence="9">
    <location>
        <begin position="72"/>
        <end position="73"/>
    </location>
    <ligand>
        <name>substrate</name>
    </ligand>
</feature>